<gene>
    <name evidence="1" type="ORF">H7849_03070</name>
</gene>
<evidence type="ECO:0000313" key="1">
    <source>
        <dbReference type="EMBL" id="QNI32979.1"/>
    </source>
</evidence>
<reference evidence="1 2" key="1">
    <citation type="submission" date="2020-08" db="EMBL/GenBank/DDBJ databases">
        <title>Edaphobacter telluris sp. nov. and Acidobacterium dinghuensis sp. nov., two acidobacteria isolated from forest soil.</title>
        <authorList>
            <person name="Fu J."/>
            <person name="Qiu L."/>
        </authorList>
    </citation>
    <scope>NUCLEOTIDE SEQUENCE [LARGE SCALE GENOMIC DNA]</scope>
    <source>
        <strain evidence="1">4Y35</strain>
    </source>
</reference>
<protein>
    <submittedName>
        <fullName evidence="1">DUF899 domain-containing protein</fullName>
    </submittedName>
</protein>
<dbReference type="InterPro" id="IPR010296">
    <property type="entry name" value="DUF899_thioredox"/>
</dbReference>
<dbReference type="EMBL" id="CP060394">
    <property type="protein sequence ID" value="QNI32979.1"/>
    <property type="molecule type" value="Genomic_DNA"/>
</dbReference>
<name>A0A7G8BKA9_9BACT</name>
<dbReference type="KEGG" id="adin:H7849_03070"/>
<sequence>MSAVVQDHPVVSQEEWLEARKELLTEEKKLTRLRDELSRKRRELPWVKIEKSYVFDGPNGKETLADLFDGRSQLVVYHFMFGPAWEAGCPRCSMGADHFDRSVIHLAQRDVTLIAISRAPFAKIDAFKKRMGWGFKWVSSYGRDFNYDYRVSFTPEEMASHKFDYNYGLSGFPSEEATGTSVFYKDSDGNVFHTYSSYARGGEGMLLPYHFLDMVPKGRDEEELLPDGMAWVRHHDRYDNQQSKAQCHG</sequence>
<dbReference type="RefSeq" id="WP_186744052.1">
    <property type="nucleotide sequence ID" value="NZ_CP060394.1"/>
</dbReference>
<dbReference type="AlphaFoldDB" id="A0A7G8BKA9"/>
<dbReference type="SUPFAM" id="SSF52833">
    <property type="entry name" value="Thioredoxin-like"/>
    <property type="match status" value="1"/>
</dbReference>
<dbReference type="Pfam" id="PF05988">
    <property type="entry name" value="DUF899"/>
    <property type="match status" value="1"/>
</dbReference>
<dbReference type="Gene3D" id="3.40.30.10">
    <property type="entry name" value="Glutaredoxin"/>
    <property type="match status" value="1"/>
</dbReference>
<evidence type="ECO:0000313" key="2">
    <source>
        <dbReference type="Proteomes" id="UP000515312"/>
    </source>
</evidence>
<organism evidence="1 2">
    <name type="scientific">Alloacidobacterium dinghuense</name>
    <dbReference type="NCBI Taxonomy" id="2763107"/>
    <lineage>
        <taxon>Bacteria</taxon>
        <taxon>Pseudomonadati</taxon>
        <taxon>Acidobacteriota</taxon>
        <taxon>Terriglobia</taxon>
        <taxon>Terriglobales</taxon>
        <taxon>Acidobacteriaceae</taxon>
        <taxon>Alloacidobacterium</taxon>
    </lineage>
</organism>
<dbReference type="InterPro" id="IPR036249">
    <property type="entry name" value="Thioredoxin-like_sf"/>
</dbReference>
<keyword evidence="2" id="KW-1185">Reference proteome</keyword>
<proteinExistence type="predicted"/>
<accession>A0A7G8BKA9</accession>
<dbReference type="Proteomes" id="UP000515312">
    <property type="component" value="Chromosome"/>
</dbReference>